<keyword evidence="1" id="KW-0812">Transmembrane</keyword>
<dbReference type="InterPro" id="IPR029058">
    <property type="entry name" value="AB_hydrolase_fold"/>
</dbReference>
<accession>A0A8J8MSU4</accession>
<protein>
    <submittedName>
        <fullName evidence="2">Uncharacterized protein</fullName>
    </submittedName>
</protein>
<feature type="transmembrane region" description="Helical" evidence="1">
    <location>
        <begin position="115"/>
        <end position="137"/>
    </location>
</feature>
<reference evidence="2" key="1">
    <citation type="submission" date="2020-01" db="EMBL/GenBank/DDBJ databases">
        <authorList>
            <person name="Yang Y."/>
            <person name="Kwon Y.M."/>
        </authorList>
    </citation>
    <scope>NUCLEOTIDE SEQUENCE</scope>
    <source>
        <strain evidence="2">PG104</strain>
    </source>
</reference>
<dbReference type="AlphaFoldDB" id="A0A8J8MSU4"/>
<organism evidence="2 3">
    <name type="scientific">Falsirhodobacter algicola</name>
    <dbReference type="NCBI Taxonomy" id="2692330"/>
    <lineage>
        <taxon>Bacteria</taxon>
        <taxon>Pseudomonadati</taxon>
        <taxon>Pseudomonadota</taxon>
        <taxon>Alphaproteobacteria</taxon>
        <taxon>Rhodobacterales</taxon>
        <taxon>Paracoccaceae</taxon>
        <taxon>Falsirhodobacter</taxon>
    </lineage>
</organism>
<evidence type="ECO:0000313" key="3">
    <source>
        <dbReference type="Proteomes" id="UP000679284"/>
    </source>
</evidence>
<sequence>MAGPFRRRVFYIPGYDPYPPRRYREIYRREGARQAGISGYGLHVRAQGQKWHVLADMDGAAETEVEVLVWSDIVQTSMQGGVRATYAQMLRTAWIYLRSGALRALWGVARPPLRAAMYPVAVLLAQLLVALLPMVLALWLLPIWAALPLGALALAGILRLFRRHDNRFLAYYLMHDYAFTAAWQGANPPELEERLDQFRAKIAEALESGVDEVLVVGHSSGAHLGVSILADLLRGRGDAPQVPLGLLTLGHVVPMVSFLPEAGRLRRDLHDLSREARLTWIDVTAPGDPCTFALCDPVGVSGVAPADQRWPCILSAAFSRHMAPERWRALRWRFFQLHFQYLHAFEQPGIYDYFAITAGPMTLAQRFAGRASSPQARRAAMSPHRGMS</sequence>
<keyword evidence="1" id="KW-0472">Membrane</keyword>
<dbReference type="SUPFAM" id="SSF53474">
    <property type="entry name" value="alpha/beta-Hydrolases"/>
    <property type="match status" value="1"/>
</dbReference>
<evidence type="ECO:0000256" key="1">
    <source>
        <dbReference type="SAM" id="Phobius"/>
    </source>
</evidence>
<gene>
    <name evidence="2" type="ORF">GR316_05950</name>
</gene>
<keyword evidence="3" id="KW-1185">Reference proteome</keyword>
<keyword evidence="1" id="KW-1133">Transmembrane helix</keyword>
<name>A0A8J8MSU4_9RHOB</name>
<dbReference type="KEGG" id="fap:GR316_05950"/>
<feature type="transmembrane region" description="Helical" evidence="1">
    <location>
        <begin position="143"/>
        <end position="161"/>
    </location>
</feature>
<evidence type="ECO:0000313" key="2">
    <source>
        <dbReference type="EMBL" id="QUS35842.1"/>
    </source>
</evidence>
<dbReference type="Proteomes" id="UP000679284">
    <property type="component" value="Chromosome"/>
</dbReference>
<proteinExistence type="predicted"/>
<dbReference type="EMBL" id="CP047289">
    <property type="protein sequence ID" value="QUS35842.1"/>
    <property type="molecule type" value="Genomic_DNA"/>
</dbReference>
<dbReference type="RefSeq" id="WP_211783061.1">
    <property type="nucleotide sequence ID" value="NZ_CP047289.1"/>
</dbReference>